<evidence type="ECO:0008006" key="4">
    <source>
        <dbReference type="Google" id="ProtNLM"/>
    </source>
</evidence>
<accession>A0A940YAJ4</accession>
<protein>
    <recommendedName>
        <fullName evidence="4">Lipoprotein</fullName>
    </recommendedName>
</protein>
<name>A0A940YAJ4_9ACTN</name>
<dbReference type="EMBL" id="JAGPYQ010000003">
    <property type="protein sequence ID" value="MBQ0855630.1"/>
    <property type="molecule type" value="Genomic_DNA"/>
</dbReference>
<keyword evidence="3" id="KW-1185">Reference proteome</keyword>
<dbReference type="RefSeq" id="WP_210894561.1">
    <property type="nucleotide sequence ID" value="NZ_JAGPYQ010000003.1"/>
</dbReference>
<comment type="caution">
    <text evidence="2">The sequence shown here is derived from an EMBL/GenBank/DDBJ whole genome shotgun (WGS) entry which is preliminary data.</text>
</comment>
<reference evidence="2 3" key="1">
    <citation type="submission" date="2021-04" db="EMBL/GenBank/DDBJ databases">
        <authorList>
            <person name="Tang X."/>
            <person name="Zhou X."/>
            <person name="Chen X."/>
            <person name="Cernava T."/>
            <person name="Zhang C."/>
        </authorList>
    </citation>
    <scope>NUCLEOTIDE SEQUENCE [LARGE SCALE GENOMIC DNA]</scope>
    <source>
        <strain evidence="2 3">BH-SS-21</strain>
        <plasmid evidence="2">p2</plasmid>
    </source>
</reference>
<proteinExistence type="predicted"/>
<dbReference type="Proteomes" id="UP000677413">
    <property type="component" value="Unassembled WGS sequence"/>
</dbReference>
<geneLocation type="plasmid" evidence="2">
    <name>p2</name>
</geneLocation>
<keyword evidence="2" id="KW-0614">Plasmid</keyword>
<sequence length="208" mass="21921">MLLLCGCSESSEGPDGPDGRAATASSPPVIADPAAACQGGKPFSTGSAPYEGPGPHKALGFQLSDYDQEKYIAPDPPGLFPDAWAANVEGTREVFHPSPGPADYQQAQLAVCMSGPRVTEKRAGVCSYGDTFSLVGTNDIGMITARYEFKVFEARTGKLLKAFTMDGAHFCPKKINFKGGQLIAQGTDNIRLEDELRPLIEGAAPPAQ</sequence>
<gene>
    <name evidence="2" type="ORF">J8N05_46575</name>
</gene>
<organism evidence="2 3">
    <name type="scientific">Streptomyces liliiviolaceus</name>
    <dbReference type="NCBI Taxonomy" id="2823109"/>
    <lineage>
        <taxon>Bacteria</taxon>
        <taxon>Bacillati</taxon>
        <taxon>Actinomycetota</taxon>
        <taxon>Actinomycetes</taxon>
        <taxon>Kitasatosporales</taxon>
        <taxon>Streptomycetaceae</taxon>
        <taxon>Streptomyces</taxon>
    </lineage>
</organism>
<evidence type="ECO:0000256" key="1">
    <source>
        <dbReference type="SAM" id="MobiDB-lite"/>
    </source>
</evidence>
<evidence type="ECO:0000313" key="3">
    <source>
        <dbReference type="Proteomes" id="UP000677413"/>
    </source>
</evidence>
<feature type="region of interest" description="Disordered" evidence="1">
    <location>
        <begin position="7"/>
        <end position="27"/>
    </location>
</feature>
<evidence type="ECO:0000313" key="2">
    <source>
        <dbReference type="EMBL" id="MBQ0855630.1"/>
    </source>
</evidence>
<dbReference type="AlphaFoldDB" id="A0A940YAJ4"/>